<dbReference type="AlphaFoldDB" id="A0A8X6U615"/>
<keyword evidence="8 13" id="KW-0472">Membrane</keyword>
<evidence type="ECO:0000313" key="16">
    <source>
        <dbReference type="Proteomes" id="UP000887013"/>
    </source>
</evidence>
<dbReference type="Proteomes" id="UP000887013">
    <property type="component" value="Unassembled WGS sequence"/>
</dbReference>
<evidence type="ECO:0000256" key="8">
    <source>
        <dbReference type="ARBA" id="ARBA00023136"/>
    </source>
</evidence>
<sequence>MNSKKWIIATINMSRVFEVSVTTNGDMSISGIEADLAQVILTKMKVHYDIVFPQDNEFGREKFEGNFSGLVGMVQRGEADLAIGTLGVIENRFRVVDFSFPYTADMLTFAAMKPSAQIKAFGFLNLFDFSTWVLLLGSLLLSSAVFFTMLKGTDSYFDVLHNLFGSILRQPIIIRNYAHRKKFIVGTWLLFSCVVSSIFSGILLSYLAKPSKVETIKNFRELSAAVERGTHRVYSVRGTIAVPFLLNSKERYLRLLGRTIERNGWYVPPDKIKEFLLKSSDSVVLGSRAYLMFVFGNDEFKNKVLISKDNGYIIANAFALRKGFCCSSELRSVMSRAASAGIYERFFKLECLKYWLSQQTNEGKEDKKHFLSLQDFVGVFLILVTEKLTEKLETIHSHRKKNSRNSLQPMTIRECPPCLLRTV</sequence>
<evidence type="ECO:0000256" key="4">
    <source>
        <dbReference type="ARBA" id="ARBA00022475"/>
    </source>
</evidence>
<accession>A0A8X6U615</accession>
<feature type="domain" description="Ionotropic glutamate receptor L-glutamate and glycine-binding" evidence="14">
    <location>
        <begin position="19"/>
        <end position="76"/>
    </location>
</feature>
<dbReference type="SMART" id="SM00918">
    <property type="entry name" value="Lig_chan-Glu_bd"/>
    <property type="match status" value="1"/>
</dbReference>
<evidence type="ECO:0000256" key="3">
    <source>
        <dbReference type="ARBA" id="ARBA00022448"/>
    </source>
</evidence>
<evidence type="ECO:0000256" key="5">
    <source>
        <dbReference type="ARBA" id="ARBA00022692"/>
    </source>
</evidence>
<comment type="subcellular location">
    <subcellularLocation>
        <location evidence="1">Cell membrane</location>
        <topology evidence="1">Multi-pass membrane protein</topology>
    </subcellularLocation>
</comment>
<keyword evidence="16" id="KW-1185">Reference proteome</keyword>
<organism evidence="15 16">
    <name type="scientific">Nephila pilipes</name>
    <name type="common">Giant wood spider</name>
    <name type="synonym">Nephila maculata</name>
    <dbReference type="NCBI Taxonomy" id="299642"/>
    <lineage>
        <taxon>Eukaryota</taxon>
        <taxon>Metazoa</taxon>
        <taxon>Ecdysozoa</taxon>
        <taxon>Arthropoda</taxon>
        <taxon>Chelicerata</taxon>
        <taxon>Arachnida</taxon>
        <taxon>Araneae</taxon>
        <taxon>Araneomorphae</taxon>
        <taxon>Entelegynae</taxon>
        <taxon>Araneoidea</taxon>
        <taxon>Nephilidae</taxon>
        <taxon>Nephila</taxon>
    </lineage>
</organism>
<dbReference type="Gene3D" id="3.40.190.10">
    <property type="entry name" value="Periplasmic binding protein-like II"/>
    <property type="match status" value="1"/>
</dbReference>
<dbReference type="InterPro" id="IPR001320">
    <property type="entry name" value="Iontro_rcpt_C"/>
</dbReference>
<evidence type="ECO:0000256" key="1">
    <source>
        <dbReference type="ARBA" id="ARBA00004651"/>
    </source>
</evidence>
<keyword evidence="7" id="KW-0406">Ion transport</keyword>
<evidence type="ECO:0000256" key="7">
    <source>
        <dbReference type="ARBA" id="ARBA00023065"/>
    </source>
</evidence>
<evidence type="ECO:0000256" key="10">
    <source>
        <dbReference type="ARBA" id="ARBA00023180"/>
    </source>
</evidence>
<proteinExistence type="inferred from homology"/>
<dbReference type="Pfam" id="PF10613">
    <property type="entry name" value="Lig_chan-Glu_bd"/>
    <property type="match status" value="1"/>
</dbReference>
<evidence type="ECO:0000256" key="2">
    <source>
        <dbReference type="ARBA" id="ARBA00008685"/>
    </source>
</evidence>
<keyword evidence="6 13" id="KW-1133">Transmembrane helix</keyword>
<name>A0A8X6U615_NEPPI</name>
<evidence type="ECO:0000256" key="13">
    <source>
        <dbReference type="SAM" id="Phobius"/>
    </source>
</evidence>
<evidence type="ECO:0000256" key="9">
    <source>
        <dbReference type="ARBA" id="ARBA00023170"/>
    </source>
</evidence>
<dbReference type="PANTHER" id="PTHR42643:SF38">
    <property type="entry name" value="IONOTROPIC RECEPTOR 100A"/>
    <property type="match status" value="1"/>
</dbReference>
<dbReference type="PANTHER" id="PTHR42643">
    <property type="entry name" value="IONOTROPIC RECEPTOR 20A-RELATED"/>
    <property type="match status" value="1"/>
</dbReference>
<feature type="transmembrane region" description="Helical" evidence="13">
    <location>
        <begin position="183"/>
        <end position="208"/>
    </location>
</feature>
<keyword evidence="3" id="KW-0813">Transport</keyword>
<evidence type="ECO:0000259" key="14">
    <source>
        <dbReference type="SMART" id="SM00918"/>
    </source>
</evidence>
<dbReference type="SUPFAM" id="SSF53850">
    <property type="entry name" value="Periplasmic binding protein-like II"/>
    <property type="match status" value="1"/>
</dbReference>
<dbReference type="InterPro" id="IPR019594">
    <property type="entry name" value="Glu/Gly-bd"/>
</dbReference>
<keyword evidence="5 13" id="KW-0812">Transmembrane</keyword>
<keyword evidence="9 15" id="KW-0675">Receptor</keyword>
<comment type="similarity">
    <text evidence="2">Belongs to the glutamate-gated ion channel (TC 1.A.10.1) family.</text>
</comment>
<protein>
    <submittedName>
        <fullName evidence="15">Putative glutamate receptor</fullName>
    </submittedName>
</protein>
<reference evidence="15" key="1">
    <citation type="submission" date="2020-08" db="EMBL/GenBank/DDBJ databases">
        <title>Multicomponent nature underlies the extraordinary mechanical properties of spider dragline silk.</title>
        <authorList>
            <person name="Kono N."/>
            <person name="Nakamura H."/>
            <person name="Mori M."/>
            <person name="Yoshida Y."/>
            <person name="Ohtoshi R."/>
            <person name="Malay A.D."/>
            <person name="Moran D.A.P."/>
            <person name="Tomita M."/>
            <person name="Numata K."/>
            <person name="Arakawa K."/>
        </authorList>
    </citation>
    <scope>NUCLEOTIDE SEQUENCE</scope>
</reference>
<gene>
    <name evidence="15" type="primary">KBP_0</name>
    <name evidence="15" type="ORF">NPIL_543381</name>
</gene>
<dbReference type="GO" id="GO:0050906">
    <property type="term" value="P:detection of stimulus involved in sensory perception"/>
    <property type="evidence" value="ECO:0007669"/>
    <property type="project" value="UniProtKB-ARBA"/>
</dbReference>
<dbReference type="EMBL" id="BMAW01075134">
    <property type="protein sequence ID" value="GFT95241.1"/>
    <property type="molecule type" value="Genomic_DNA"/>
</dbReference>
<comment type="caution">
    <text evidence="15">The sequence shown here is derived from an EMBL/GenBank/DDBJ whole genome shotgun (WGS) entry which is preliminary data.</text>
</comment>
<keyword evidence="4" id="KW-1003">Cell membrane</keyword>
<keyword evidence="12" id="KW-0407">Ion channel</keyword>
<dbReference type="InterPro" id="IPR052192">
    <property type="entry name" value="Insect_Ionotropic_Sensory_Rcpt"/>
</dbReference>
<dbReference type="GO" id="GO:0015276">
    <property type="term" value="F:ligand-gated monoatomic ion channel activity"/>
    <property type="evidence" value="ECO:0007669"/>
    <property type="project" value="InterPro"/>
</dbReference>
<keyword evidence="11" id="KW-1071">Ligand-gated ion channel</keyword>
<dbReference type="OrthoDB" id="8050636at2759"/>
<evidence type="ECO:0000256" key="12">
    <source>
        <dbReference type="ARBA" id="ARBA00023303"/>
    </source>
</evidence>
<keyword evidence="10" id="KW-0325">Glycoprotein</keyword>
<evidence type="ECO:0000313" key="15">
    <source>
        <dbReference type="EMBL" id="GFT95241.1"/>
    </source>
</evidence>
<dbReference type="Gene3D" id="1.10.287.70">
    <property type="match status" value="1"/>
</dbReference>
<evidence type="ECO:0000256" key="6">
    <source>
        <dbReference type="ARBA" id="ARBA00022989"/>
    </source>
</evidence>
<dbReference type="Pfam" id="PF00060">
    <property type="entry name" value="Lig_chan"/>
    <property type="match status" value="1"/>
</dbReference>
<dbReference type="GO" id="GO:0005886">
    <property type="term" value="C:plasma membrane"/>
    <property type="evidence" value="ECO:0007669"/>
    <property type="project" value="UniProtKB-SubCell"/>
</dbReference>
<feature type="transmembrane region" description="Helical" evidence="13">
    <location>
        <begin position="129"/>
        <end position="150"/>
    </location>
</feature>
<evidence type="ECO:0000256" key="11">
    <source>
        <dbReference type="ARBA" id="ARBA00023286"/>
    </source>
</evidence>